<dbReference type="Pfam" id="PF02770">
    <property type="entry name" value="Acyl-CoA_dh_M"/>
    <property type="match status" value="1"/>
</dbReference>
<dbReference type="PROSITE" id="PS00072">
    <property type="entry name" value="ACYL_COA_DH_1"/>
    <property type="match status" value="1"/>
</dbReference>
<evidence type="ECO:0000259" key="9">
    <source>
        <dbReference type="Pfam" id="PF02771"/>
    </source>
</evidence>
<dbReference type="Gene3D" id="1.10.540.10">
    <property type="entry name" value="Acyl-CoA dehydrogenase/oxidase, N-terminal domain"/>
    <property type="match status" value="1"/>
</dbReference>
<evidence type="ECO:0000256" key="4">
    <source>
        <dbReference type="ARBA" id="ARBA00022827"/>
    </source>
</evidence>
<keyword evidence="4 6" id="KW-0274">FAD</keyword>
<dbReference type="eggNOG" id="COG1960">
    <property type="taxonomic scope" value="Bacteria"/>
</dbReference>
<dbReference type="InterPro" id="IPR009100">
    <property type="entry name" value="AcylCoA_DH/oxidase_NM_dom_sf"/>
</dbReference>
<dbReference type="InterPro" id="IPR006089">
    <property type="entry name" value="Acyl-CoA_DH_CS"/>
</dbReference>
<feature type="domain" description="Acyl-CoA oxidase/dehydrogenase middle" evidence="8">
    <location>
        <begin position="122"/>
        <end position="224"/>
    </location>
</feature>
<dbReference type="GO" id="GO:0003995">
    <property type="term" value="F:acyl-CoA dehydrogenase activity"/>
    <property type="evidence" value="ECO:0007669"/>
    <property type="project" value="InterPro"/>
</dbReference>
<dbReference type="Gene3D" id="1.20.140.10">
    <property type="entry name" value="Butyryl-CoA Dehydrogenase, subunit A, domain 3"/>
    <property type="match status" value="1"/>
</dbReference>
<dbReference type="InterPro" id="IPR013786">
    <property type="entry name" value="AcylCoA_DH/ox_N"/>
</dbReference>
<evidence type="ECO:0000259" key="8">
    <source>
        <dbReference type="Pfam" id="PF02770"/>
    </source>
</evidence>
<keyword evidence="3 6" id="KW-0285">Flavoprotein</keyword>
<evidence type="ECO:0000259" key="7">
    <source>
        <dbReference type="Pfam" id="PF00441"/>
    </source>
</evidence>
<dbReference type="PANTHER" id="PTHR43884:SF12">
    <property type="entry name" value="ISOVALERYL-COA DEHYDROGENASE, MITOCHONDRIAL-RELATED"/>
    <property type="match status" value="1"/>
</dbReference>
<dbReference type="Pfam" id="PF02771">
    <property type="entry name" value="Acyl-CoA_dh_N"/>
    <property type="match status" value="1"/>
</dbReference>
<dbReference type="CDD" id="cd01158">
    <property type="entry name" value="SCAD_SBCAD"/>
    <property type="match status" value="1"/>
</dbReference>
<evidence type="ECO:0000313" key="10">
    <source>
        <dbReference type="EMBL" id="SES02480.1"/>
    </source>
</evidence>
<evidence type="ECO:0000256" key="2">
    <source>
        <dbReference type="ARBA" id="ARBA00009347"/>
    </source>
</evidence>
<dbReference type="EMBL" id="FOGJ01000016">
    <property type="protein sequence ID" value="SES02480.1"/>
    <property type="molecule type" value="Genomic_DNA"/>
</dbReference>
<evidence type="ECO:0000256" key="6">
    <source>
        <dbReference type="RuleBase" id="RU362125"/>
    </source>
</evidence>
<dbReference type="Proteomes" id="UP000182584">
    <property type="component" value="Unassembled WGS sequence"/>
</dbReference>
<evidence type="ECO:0000256" key="1">
    <source>
        <dbReference type="ARBA" id="ARBA00001974"/>
    </source>
</evidence>
<evidence type="ECO:0000313" key="11">
    <source>
        <dbReference type="Proteomes" id="UP000182584"/>
    </source>
</evidence>
<dbReference type="InterPro" id="IPR006091">
    <property type="entry name" value="Acyl-CoA_Oxase/DH_mid-dom"/>
</dbReference>
<comment type="cofactor">
    <cofactor evidence="1 6">
        <name>FAD</name>
        <dbReference type="ChEBI" id="CHEBI:57692"/>
    </cofactor>
</comment>
<dbReference type="Gene3D" id="2.40.110.10">
    <property type="entry name" value="Butyryl-CoA Dehydrogenase, subunit A, domain 2"/>
    <property type="match status" value="1"/>
</dbReference>
<dbReference type="FunFam" id="2.40.110.10:FF:000001">
    <property type="entry name" value="Acyl-CoA dehydrogenase, mitochondrial"/>
    <property type="match status" value="1"/>
</dbReference>
<dbReference type="PIRSF" id="PIRSF016578">
    <property type="entry name" value="HsaA"/>
    <property type="match status" value="1"/>
</dbReference>
<dbReference type="InterPro" id="IPR037069">
    <property type="entry name" value="AcylCoA_DH/ox_N_sf"/>
</dbReference>
<comment type="similarity">
    <text evidence="2 6">Belongs to the acyl-CoA dehydrogenase family.</text>
</comment>
<dbReference type="InterPro" id="IPR036250">
    <property type="entry name" value="AcylCo_DH-like_C"/>
</dbReference>
<accession>A0A1H9TYN1</accession>
<dbReference type="PANTHER" id="PTHR43884">
    <property type="entry name" value="ACYL-COA DEHYDROGENASE"/>
    <property type="match status" value="1"/>
</dbReference>
<name>A0A1H9TYN1_BUTFI</name>
<keyword evidence="5 6" id="KW-0560">Oxidoreductase</keyword>
<proteinExistence type="inferred from homology"/>
<dbReference type="GO" id="GO:0050660">
    <property type="term" value="F:flavin adenine dinucleotide binding"/>
    <property type="evidence" value="ECO:0007669"/>
    <property type="project" value="InterPro"/>
</dbReference>
<dbReference type="InterPro" id="IPR009075">
    <property type="entry name" value="AcylCo_DH/oxidase_C"/>
</dbReference>
<reference evidence="10 11" key="1">
    <citation type="submission" date="2016-10" db="EMBL/GenBank/DDBJ databases">
        <authorList>
            <person name="de Groot N.N."/>
        </authorList>
    </citation>
    <scope>NUCLEOTIDE SEQUENCE [LARGE SCALE GENOMIC DNA]</scope>
    <source>
        <strain evidence="10 11">AR40</strain>
    </source>
</reference>
<protein>
    <submittedName>
        <fullName evidence="10">Butyryl-CoA dehydrogenase</fullName>
    </submittedName>
</protein>
<feature type="domain" description="Acyl-CoA dehydrogenase/oxidase C-terminal" evidence="7">
    <location>
        <begin position="236"/>
        <end position="383"/>
    </location>
</feature>
<evidence type="ECO:0000256" key="3">
    <source>
        <dbReference type="ARBA" id="ARBA00022630"/>
    </source>
</evidence>
<dbReference type="RefSeq" id="WP_027216842.1">
    <property type="nucleotide sequence ID" value="NZ_FOGJ01000016.1"/>
</dbReference>
<dbReference type="FunFam" id="1.10.540.10:FF:000002">
    <property type="entry name" value="Acyl-CoA dehydrogenase FadE19"/>
    <property type="match status" value="1"/>
</dbReference>
<organism evidence="10 11">
    <name type="scientific">Butyrivibrio fibrisolvens</name>
    <dbReference type="NCBI Taxonomy" id="831"/>
    <lineage>
        <taxon>Bacteria</taxon>
        <taxon>Bacillati</taxon>
        <taxon>Bacillota</taxon>
        <taxon>Clostridia</taxon>
        <taxon>Lachnospirales</taxon>
        <taxon>Lachnospiraceae</taxon>
        <taxon>Butyrivibrio</taxon>
    </lineage>
</organism>
<dbReference type="OrthoDB" id="9802447at2"/>
<sequence>MDFQLDQKHEMARSLFREFAEKEVKPLAIETDETEVFPRETVTKMGKSGFLGIPVPKEYGGQGCDPLTYVMCVEELAKVCGTTSVIVSAHTSLCVDPILTYGTEEQKKKYVPDLASGKKLGAFGLTEPGAGTDAQGVQTKAVLSEDGKTWTLNGSKCFITNGKEADVYIIIAYTDIVEDKKGRKQKKFTAFIVEKDTPGFTFGTKEHKMGIRGSATYELIFQDCVIPAENQLGARGKGFPIAMHTLDGGRIGIAAQALGLAEGALDRTIAYVKERKQFGRSIAQFQNTQFQLANLATEVEAAQLLVYKAAEAKRTKDRYSVEAAKAKLFAAETAMDVTTKCVQLLGGYGYIREYEVERMMRDAKITEIYEGTSEVQRMVISGSLLA</sequence>
<dbReference type="SUPFAM" id="SSF56645">
    <property type="entry name" value="Acyl-CoA dehydrogenase NM domain-like"/>
    <property type="match status" value="1"/>
</dbReference>
<dbReference type="FunFam" id="1.20.140.10:FF:000004">
    <property type="entry name" value="Acyl-CoA dehydrogenase FadE25"/>
    <property type="match status" value="1"/>
</dbReference>
<dbReference type="Pfam" id="PF00441">
    <property type="entry name" value="Acyl-CoA_dh_1"/>
    <property type="match status" value="1"/>
</dbReference>
<dbReference type="InterPro" id="IPR046373">
    <property type="entry name" value="Acyl-CoA_Oxase/DH_mid-dom_sf"/>
</dbReference>
<dbReference type="AlphaFoldDB" id="A0A1H9TYN1"/>
<dbReference type="SUPFAM" id="SSF47203">
    <property type="entry name" value="Acyl-CoA dehydrogenase C-terminal domain-like"/>
    <property type="match status" value="1"/>
</dbReference>
<dbReference type="PROSITE" id="PS00073">
    <property type="entry name" value="ACYL_COA_DH_2"/>
    <property type="match status" value="1"/>
</dbReference>
<feature type="domain" description="Acyl-CoA dehydrogenase/oxidase N-terminal" evidence="9">
    <location>
        <begin position="7"/>
        <end position="118"/>
    </location>
</feature>
<gene>
    <name evidence="10" type="ORF">SAMN04487884_11693</name>
</gene>
<evidence type="ECO:0000256" key="5">
    <source>
        <dbReference type="ARBA" id="ARBA00023002"/>
    </source>
</evidence>